<evidence type="ECO:0000256" key="8">
    <source>
        <dbReference type="ARBA" id="ARBA00022679"/>
    </source>
</evidence>
<evidence type="ECO:0000256" key="9">
    <source>
        <dbReference type="ARBA" id="ARBA00022695"/>
    </source>
</evidence>
<organism evidence="16 17">
    <name type="scientific">Tectimicrobiota bacterium</name>
    <dbReference type="NCBI Taxonomy" id="2528274"/>
    <lineage>
        <taxon>Bacteria</taxon>
        <taxon>Pseudomonadati</taxon>
        <taxon>Nitrospinota/Tectimicrobiota group</taxon>
        <taxon>Candidatus Tectimicrobiota</taxon>
    </lineage>
</organism>
<keyword evidence="10 14" id="KW-0479">Metal-binding</keyword>
<dbReference type="PROSITE" id="PS01295">
    <property type="entry name" value="ISPD"/>
    <property type="match status" value="1"/>
</dbReference>
<dbReference type="InterPro" id="IPR018294">
    <property type="entry name" value="ISPD_synthase_CS"/>
</dbReference>
<dbReference type="CDD" id="cd02516">
    <property type="entry name" value="CDP-ME_synthetase"/>
    <property type="match status" value="1"/>
</dbReference>
<dbReference type="InterPro" id="IPR034683">
    <property type="entry name" value="IspD/TarI"/>
</dbReference>
<name>A0A932GR71_UNCTE</name>
<dbReference type="EC" id="2.7.7.60" evidence="14"/>
<comment type="similarity">
    <text evidence="14">In the C-terminal section; belongs to the IspF family.</text>
</comment>
<keyword evidence="8 14" id="KW-0808">Transferase</keyword>
<keyword evidence="13 14" id="KW-0511">Multifunctional enzyme</keyword>
<evidence type="ECO:0000313" key="17">
    <source>
        <dbReference type="Proteomes" id="UP000741360"/>
    </source>
</evidence>
<feature type="binding site" evidence="14">
    <location>
        <position position="238"/>
    </location>
    <ligand>
        <name>a divalent metal cation</name>
        <dbReference type="ChEBI" id="CHEBI:60240"/>
    </ligand>
</feature>
<keyword evidence="9 14" id="KW-0548">Nucleotidyltransferase</keyword>
<dbReference type="PANTHER" id="PTHR43181">
    <property type="entry name" value="2-C-METHYL-D-ERYTHRITOL 2,4-CYCLODIPHOSPHATE SYNTHASE, CHLOROPLASTIC"/>
    <property type="match status" value="1"/>
</dbReference>
<dbReference type="NCBIfam" id="TIGR00151">
    <property type="entry name" value="ispF"/>
    <property type="match status" value="1"/>
</dbReference>
<dbReference type="GO" id="GO:0046872">
    <property type="term" value="F:metal ion binding"/>
    <property type="evidence" value="ECO:0007669"/>
    <property type="project" value="UniProtKB-KW"/>
</dbReference>
<dbReference type="FunFam" id="3.90.550.10:FF:000003">
    <property type="entry name" value="2-C-methyl-D-erythritol 4-phosphate cytidylyltransferase"/>
    <property type="match status" value="1"/>
</dbReference>
<feature type="site" description="Positions MEP for the nucleophilic attack" evidence="14">
    <location>
        <position position="211"/>
    </location>
</feature>
<dbReference type="AlphaFoldDB" id="A0A932GR71"/>
<comment type="caution">
    <text evidence="16">The sequence shown here is derived from an EMBL/GenBank/DDBJ whole genome shotgun (WGS) entry which is preliminary data.</text>
</comment>
<dbReference type="HAMAP" id="MF_01520">
    <property type="entry name" value="IspDF"/>
    <property type="match status" value="1"/>
</dbReference>
<accession>A0A932GR71</accession>
<dbReference type="FunFam" id="3.30.1330.50:FF:000001">
    <property type="entry name" value="2-C-methyl-D-erythritol 2,4-cyclodiphosphate synthase"/>
    <property type="match status" value="1"/>
</dbReference>
<dbReference type="GO" id="GO:0008685">
    <property type="term" value="F:2-C-methyl-D-erythritol 2,4-cyclodiphosphate synthase activity"/>
    <property type="evidence" value="ECO:0007669"/>
    <property type="project" value="UniProtKB-UniRule"/>
</dbReference>
<comment type="similarity">
    <text evidence="6">Belongs to the IspF family.</text>
</comment>
<evidence type="ECO:0000256" key="10">
    <source>
        <dbReference type="ARBA" id="ARBA00022723"/>
    </source>
</evidence>
<protein>
    <recommendedName>
        <fullName evidence="14">Bifunctional enzyme IspD/IspF</fullName>
    </recommendedName>
    <domain>
        <recommendedName>
            <fullName evidence="14">2-C-methyl-D-erythritol 4-phosphate cytidylyltransferase</fullName>
            <ecNumber evidence="14">2.7.7.60</ecNumber>
        </recommendedName>
        <alternativeName>
            <fullName evidence="14">4-diphosphocytidyl-2C-methyl-D-erythritol synthase</fullName>
        </alternativeName>
        <alternativeName>
            <fullName evidence="14">MEP cytidylyltransferase</fullName>
            <shortName evidence="14">MCT</shortName>
        </alternativeName>
    </domain>
    <domain>
        <recommendedName>
            <fullName evidence="14">2-C-methyl-D-erythritol 2,4-cyclodiphosphate synthase</fullName>
            <shortName evidence="14">MECDP-synthase</shortName>
            <shortName evidence="14">MECPP-synthase</shortName>
            <shortName evidence="14">MECPS</shortName>
            <ecNumber evidence="14">4.6.1.12</ecNumber>
        </recommendedName>
    </domain>
</protein>
<evidence type="ECO:0000256" key="11">
    <source>
        <dbReference type="ARBA" id="ARBA00023229"/>
    </source>
</evidence>
<sequence>MRAAAVVPAAGRGSRFGGGIEKQFLPLAGKPVLVHVLLALEQCPLIEEIILVVPPQRVGYCRENVLSAYPLRKLGALVPGGERRQDSVQAGVLRTRPDGEFVLVHDSVRPFLTQDLLIRTLEAASRSGAAIAALPLADTLKNVSPQGICLGTVPREGLWCAQTPQVFRRAILLEALKRAQEEQVLGTDEASLVERLNHPVEVVAGSPSNLKITTPEDLLWGEKYLRREGGVRIGQGYDVHCLASGRKLVIGGVEIPYEKGLWGHSDGDVLLHALGDALLGAAAAGDLGTHFPDSDPQFSGISSLLLLSRIREIVAKRGYGVGNVDCTVIAEAPRLSPHIPAMIRKISEVLEIAPDRISIKATTSEGLGFVGKGAGIAAHAGALLVEKQF</sequence>
<comment type="cofactor">
    <cofactor evidence="3 14">
        <name>a divalent metal cation</name>
        <dbReference type="ChEBI" id="CHEBI:60240"/>
    </cofactor>
</comment>
<feature type="binding site" evidence="14">
    <location>
        <position position="372"/>
    </location>
    <ligand>
        <name>4-CDP-2-C-methyl-D-erythritol 2-phosphate</name>
        <dbReference type="ChEBI" id="CHEBI:57919"/>
    </ligand>
</feature>
<evidence type="ECO:0000256" key="13">
    <source>
        <dbReference type="ARBA" id="ARBA00023268"/>
    </source>
</evidence>
<feature type="binding site" evidence="14">
    <location>
        <begin position="286"/>
        <end position="288"/>
    </location>
    <ligand>
        <name>4-CDP-2-C-methyl-D-erythritol 2-phosphate</name>
        <dbReference type="ChEBI" id="CHEBI:57919"/>
    </ligand>
</feature>
<dbReference type="InterPro" id="IPR001228">
    <property type="entry name" value="IspD"/>
</dbReference>
<evidence type="ECO:0000256" key="3">
    <source>
        <dbReference type="ARBA" id="ARBA00001968"/>
    </source>
</evidence>
<dbReference type="Gene3D" id="3.30.1330.50">
    <property type="entry name" value="2-C-methyl-D-erythritol 2,4-cyclodiphosphate synthase"/>
    <property type="match status" value="1"/>
</dbReference>
<feature type="binding site" evidence="14">
    <location>
        <begin position="238"/>
        <end position="240"/>
    </location>
    <ligand>
        <name>4-CDP-2-C-methyl-D-erythritol 2-phosphate</name>
        <dbReference type="ChEBI" id="CHEBI:57919"/>
    </ligand>
</feature>
<dbReference type="HAMAP" id="MF_00107">
    <property type="entry name" value="IspF"/>
    <property type="match status" value="1"/>
</dbReference>
<feature type="binding site" evidence="14">
    <location>
        <position position="240"/>
    </location>
    <ligand>
        <name>a divalent metal cation</name>
        <dbReference type="ChEBI" id="CHEBI:60240"/>
    </ligand>
</feature>
<evidence type="ECO:0000256" key="12">
    <source>
        <dbReference type="ARBA" id="ARBA00023239"/>
    </source>
</evidence>
<dbReference type="Proteomes" id="UP000741360">
    <property type="component" value="Unassembled WGS sequence"/>
</dbReference>
<dbReference type="GO" id="GO:0050518">
    <property type="term" value="F:2-C-methyl-D-erythritol 4-phosphate cytidylyltransferase activity"/>
    <property type="evidence" value="ECO:0007669"/>
    <property type="project" value="UniProtKB-UniRule"/>
</dbReference>
<feature type="binding site" evidence="14">
    <location>
        <position position="272"/>
    </location>
    <ligand>
        <name>a divalent metal cation</name>
        <dbReference type="ChEBI" id="CHEBI:60240"/>
    </ligand>
</feature>
<comment type="similarity">
    <text evidence="7">Belongs to the IspD/TarI cytidylyltransferase family. IspD subfamily.</text>
</comment>
<feature type="region of interest" description="2-C-methyl-D-erythritol 2,4-cyclodiphosphate synthase" evidence="14">
    <location>
        <begin position="232"/>
        <end position="389"/>
    </location>
</feature>
<dbReference type="InterPro" id="IPR020555">
    <property type="entry name" value="MECDP_synthase_CS"/>
</dbReference>
<dbReference type="Gene3D" id="3.90.550.10">
    <property type="entry name" value="Spore Coat Polysaccharide Biosynthesis Protein SpsA, Chain A"/>
    <property type="match status" value="1"/>
</dbReference>
<evidence type="ECO:0000256" key="14">
    <source>
        <dbReference type="HAMAP-Rule" id="MF_01520"/>
    </source>
</evidence>
<dbReference type="SUPFAM" id="SSF69765">
    <property type="entry name" value="IpsF-like"/>
    <property type="match status" value="1"/>
</dbReference>
<keyword evidence="12 14" id="KW-0456">Lyase</keyword>
<feature type="binding site" evidence="14">
    <location>
        <begin position="362"/>
        <end position="365"/>
    </location>
    <ligand>
        <name>4-CDP-2-C-methyl-D-erythritol 2-phosphate</name>
        <dbReference type="ChEBI" id="CHEBI:57919"/>
    </ligand>
</feature>
<evidence type="ECO:0000259" key="15">
    <source>
        <dbReference type="Pfam" id="PF02542"/>
    </source>
</evidence>
<feature type="domain" description="2-C-methyl-D-erythritol 2,4-cyclodiphosphate synthase" evidence="15">
    <location>
        <begin position="231"/>
        <end position="384"/>
    </location>
</feature>
<evidence type="ECO:0000256" key="6">
    <source>
        <dbReference type="ARBA" id="ARBA00008480"/>
    </source>
</evidence>
<comment type="pathway">
    <text evidence="4 14">Isoprenoid biosynthesis; isopentenyl diphosphate biosynthesis via DXP pathway; isopentenyl diphosphate from 1-deoxy-D-xylulose 5-phosphate: step 4/6.</text>
</comment>
<evidence type="ECO:0000256" key="5">
    <source>
        <dbReference type="ARBA" id="ARBA00004787"/>
    </source>
</evidence>
<proteinExistence type="inferred from homology"/>
<keyword evidence="11 14" id="KW-0414">Isoprene biosynthesis</keyword>
<comment type="pathway">
    <text evidence="5 14">Isoprenoid biosynthesis; isopentenyl diphosphate biosynthesis via DXP pathway; isopentenyl diphosphate from 1-deoxy-D-xylulose 5-phosphate: step 2/6.</text>
</comment>
<dbReference type="NCBIfam" id="TIGR00453">
    <property type="entry name" value="ispD"/>
    <property type="match status" value="1"/>
</dbReference>
<feature type="binding site" evidence="14">
    <location>
        <begin position="291"/>
        <end position="295"/>
    </location>
    <ligand>
        <name>4-CDP-2-C-methyl-D-erythritol 2-phosphate</name>
        <dbReference type="ChEBI" id="CHEBI:57919"/>
    </ligand>
</feature>
<dbReference type="SUPFAM" id="SSF53448">
    <property type="entry name" value="Nucleotide-diphospho-sugar transferases"/>
    <property type="match status" value="1"/>
</dbReference>
<feature type="region of interest" description="2-C-methyl-D-erythritol 4-phosphate cytidylyltransferase" evidence="14">
    <location>
        <begin position="1"/>
        <end position="231"/>
    </location>
</feature>
<gene>
    <name evidence="16" type="primary">ispD</name>
    <name evidence="14" type="synonym">ispDF</name>
    <name evidence="16" type="ORF">HYY65_11075</name>
</gene>
<feature type="site" description="Positions MEP for the nucleophilic attack" evidence="14">
    <location>
        <position position="155"/>
    </location>
</feature>
<evidence type="ECO:0000256" key="1">
    <source>
        <dbReference type="ARBA" id="ARBA00000200"/>
    </source>
</evidence>
<comment type="function">
    <text evidence="14">Bifunctional enzyme that catalyzes the formation of 4-diphosphocytidyl-2-C-methyl-D-erythritol from CTP and 2-C-methyl-D-erythritol 4-phosphate (MEP) (IspD), and catalyzes the conversion of 4-diphosphocytidyl-2-C-methyl-D-erythritol 2-phosphate (CDP-ME2P) to 2-C-methyl-D-erythritol 2,4-cyclodiphosphate (ME-CPP) with a corresponding release of cytidine 5-monophosphate (CMP) (IspF).</text>
</comment>
<feature type="site" description="Transition state stabilizer" evidence="14">
    <location>
        <position position="363"/>
    </location>
</feature>
<dbReference type="Pfam" id="PF02542">
    <property type="entry name" value="YgbB"/>
    <property type="match status" value="1"/>
</dbReference>
<evidence type="ECO:0000256" key="4">
    <source>
        <dbReference type="ARBA" id="ARBA00004709"/>
    </source>
</evidence>
<feature type="site" description="Transition state stabilizer" evidence="14">
    <location>
        <position position="15"/>
    </location>
</feature>
<comment type="catalytic activity">
    <reaction evidence="1 14">
        <text>4-CDP-2-C-methyl-D-erythritol 2-phosphate = 2-C-methyl-D-erythritol 2,4-cyclic diphosphate + CMP</text>
        <dbReference type="Rhea" id="RHEA:23864"/>
        <dbReference type="ChEBI" id="CHEBI:57919"/>
        <dbReference type="ChEBI" id="CHEBI:58483"/>
        <dbReference type="ChEBI" id="CHEBI:60377"/>
        <dbReference type="EC" id="4.6.1.12"/>
    </reaction>
</comment>
<dbReference type="InterPro" id="IPR029044">
    <property type="entry name" value="Nucleotide-diphossugar_trans"/>
</dbReference>
<dbReference type="InterPro" id="IPR003526">
    <property type="entry name" value="MECDP_synthase"/>
</dbReference>
<dbReference type="InterPro" id="IPR026596">
    <property type="entry name" value="IspD/F"/>
</dbReference>
<dbReference type="PANTHER" id="PTHR43181:SF1">
    <property type="entry name" value="2-C-METHYL-D-ERYTHRITOL 2,4-CYCLODIPHOSPHATE SYNTHASE, CHLOROPLASTIC"/>
    <property type="match status" value="1"/>
</dbReference>
<dbReference type="PROSITE" id="PS01350">
    <property type="entry name" value="ISPF"/>
    <property type="match status" value="1"/>
</dbReference>
<feature type="binding site" evidence="14">
    <location>
        <position position="369"/>
    </location>
    <ligand>
        <name>4-CDP-2-C-methyl-D-erythritol 2-phosphate</name>
        <dbReference type="ChEBI" id="CHEBI:57919"/>
    </ligand>
</feature>
<dbReference type="EC" id="4.6.1.12" evidence="14"/>
<dbReference type="HAMAP" id="MF_00108">
    <property type="entry name" value="IspD"/>
    <property type="match status" value="1"/>
</dbReference>
<comment type="caution">
    <text evidence="14">Lacks conserved residue(s) required for the propagation of feature annotation.</text>
</comment>
<feature type="site" description="Transition state stabilizer" evidence="14">
    <location>
        <position position="264"/>
    </location>
</feature>
<evidence type="ECO:0000313" key="16">
    <source>
        <dbReference type="EMBL" id="MBI3015574.1"/>
    </source>
</evidence>
<dbReference type="InterPro" id="IPR036571">
    <property type="entry name" value="MECDP_synthase_sf"/>
</dbReference>
<comment type="catalytic activity">
    <reaction evidence="2 14">
        <text>2-C-methyl-D-erythritol 4-phosphate + CTP + H(+) = 4-CDP-2-C-methyl-D-erythritol + diphosphate</text>
        <dbReference type="Rhea" id="RHEA:13429"/>
        <dbReference type="ChEBI" id="CHEBI:15378"/>
        <dbReference type="ChEBI" id="CHEBI:33019"/>
        <dbReference type="ChEBI" id="CHEBI:37563"/>
        <dbReference type="ChEBI" id="CHEBI:57823"/>
        <dbReference type="ChEBI" id="CHEBI:58262"/>
        <dbReference type="EC" id="2.7.7.60"/>
    </reaction>
</comment>
<dbReference type="Pfam" id="PF01128">
    <property type="entry name" value="IspD"/>
    <property type="match status" value="1"/>
</dbReference>
<evidence type="ECO:0000256" key="2">
    <source>
        <dbReference type="ARBA" id="ARBA00001282"/>
    </source>
</evidence>
<dbReference type="GO" id="GO:0019288">
    <property type="term" value="P:isopentenyl diphosphate biosynthetic process, methylerythritol 4-phosphate pathway"/>
    <property type="evidence" value="ECO:0007669"/>
    <property type="project" value="UniProtKB-UniRule"/>
</dbReference>
<dbReference type="CDD" id="cd00554">
    <property type="entry name" value="MECDP_synthase"/>
    <property type="match status" value="1"/>
</dbReference>
<comment type="similarity">
    <text evidence="14">In the N-terminal section; belongs to the IspD/TarI cytidylyltransferase family. IspD subfamily.</text>
</comment>
<reference evidence="16" key="1">
    <citation type="submission" date="2020-07" db="EMBL/GenBank/DDBJ databases">
        <title>Huge and variable diversity of episymbiotic CPR bacteria and DPANN archaea in groundwater ecosystems.</title>
        <authorList>
            <person name="He C.Y."/>
            <person name="Keren R."/>
            <person name="Whittaker M."/>
            <person name="Farag I.F."/>
            <person name="Doudna J."/>
            <person name="Cate J.H.D."/>
            <person name="Banfield J.F."/>
        </authorList>
    </citation>
    <scope>NUCLEOTIDE SEQUENCE</scope>
    <source>
        <strain evidence="16">NC_groundwater_717_Ag_S-0.2um_59_8</strain>
    </source>
</reference>
<dbReference type="EMBL" id="JACPSX010000213">
    <property type="protein sequence ID" value="MBI3015574.1"/>
    <property type="molecule type" value="Genomic_DNA"/>
</dbReference>
<feature type="binding site" evidence="14">
    <location>
        <begin position="264"/>
        <end position="265"/>
    </location>
    <ligand>
        <name>4-CDP-2-C-methyl-D-erythritol 2-phosphate</name>
        <dbReference type="ChEBI" id="CHEBI:57919"/>
    </ligand>
</feature>
<feature type="site" description="Transition state stabilizer" evidence="14">
    <location>
        <position position="22"/>
    </location>
</feature>
<dbReference type="GO" id="GO:0016114">
    <property type="term" value="P:terpenoid biosynthetic process"/>
    <property type="evidence" value="ECO:0007669"/>
    <property type="project" value="InterPro"/>
</dbReference>
<evidence type="ECO:0000256" key="7">
    <source>
        <dbReference type="ARBA" id="ARBA00009789"/>
    </source>
</evidence>